<evidence type="ECO:0008006" key="7">
    <source>
        <dbReference type="Google" id="ProtNLM"/>
    </source>
</evidence>
<dbReference type="OrthoDB" id="981213at2"/>
<dbReference type="AlphaFoldDB" id="A0A1W6MNH9"/>
<keyword evidence="3" id="KW-0472">Membrane</keyword>
<feature type="transmembrane region" description="Helical" evidence="3">
    <location>
        <begin position="118"/>
        <end position="140"/>
    </location>
</feature>
<dbReference type="Proteomes" id="UP000193431">
    <property type="component" value="Chromosome"/>
</dbReference>
<protein>
    <recommendedName>
        <fullName evidence="7">tRNA (Guanine-N1)-methyltransferase</fullName>
    </recommendedName>
</protein>
<feature type="signal peptide" evidence="4">
    <location>
        <begin position="1"/>
        <end position="19"/>
    </location>
</feature>
<keyword evidence="6" id="KW-1185">Reference proteome</keyword>
<dbReference type="SUPFAM" id="SSF58100">
    <property type="entry name" value="Bacterial hemolysins"/>
    <property type="match status" value="1"/>
</dbReference>
<sequence>MKYLITIIAFVLFSLASTAQEATTESIDNRFDEVVDGANDFKEYKVIKKSEINNLRREVAKYSTSLNDKIAQLGDTITDQRRTIKQLRDEVSTTDQELVNVNAEKDSMNFMGVQTSKSAYHTVVWSIIGVLALALVIFILKFKSSNTTTRNSLKQLKSTEEELEDLRKRSIEKEQKLGRQLQDERNKLARLKSEK</sequence>
<evidence type="ECO:0000256" key="1">
    <source>
        <dbReference type="SAM" id="Coils"/>
    </source>
</evidence>
<name>A0A1W6MNH9_9FLAO</name>
<dbReference type="Gene3D" id="1.20.1170.10">
    <property type="match status" value="1"/>
</dbReference>
<gene>
    <name evidence="5" type="ORF">BST97_14150</name>
</gene>
<evidence type="ECO:0000313" key="6">
    <source>
        <dbReference type="Proteomes" id="UP000193431"/>
    </source>
</evidence>
<feature type="chain" id="PRO_5012845763" description="tRNA (Guanine-N1)-methyltransferase" evidence="4">
    <location>
        <begin position="20"/>
        <end position="195"/>
    </location>
</feature>
<keyword evidence="1" id="KW-0175">Coiled coil</keyword>
<keyword evidence="4" id="KW-0732">Signal</keyword>
<evidence type="ECO:0000313" key="5">
    <source>
        <dbReference type="EMBL" id="ARN79039.1"/>
    </source>
</evidence>
<evidence type="ECO:0000256" key="3">
    <source>
        <dbReference type="SAM" id="Phobius"/>
    </source>
</evidence>
<feature type="coiled-coil region" evidence="1">
    <location>
        <begin position="52"/>
        <end position="104"/>
    </location>
</feature>
<evidence type="ECO:0000256" key="4">
    <source>
        <dbReference type="SAM" id="SignalP"/>
    </source>
</evidence>
<proteinExistence type="predicted"/>
<organism evidence="5 6">
    <name type="scientific">Nonlabens spongiae</name>
    <dbReference type="NCBI Taxonomy" id="331648"/>
    <lineage>
        <taxon>Bacteria</taxon>
        <taxon>Pseudomonadati</taxon>
        <taxon>Bacteroidota</taxon>
        <taxon>Flavobacteriia</taxon>
        <taxon>Flavobacteriales</taxon>
        <taxon>Flavobacteriaceae</taxon>
        <taxon>Nonlabens</taxon>
    </lineage>
</organism>
<dbReference type="EMBL" id="CP019344">
    <property type="protein sequence ID" value="ARN79039.1"/>
    <property type="molecule type" value="Genomic_DNA"/>
</dbReference>
<feature type="region of interest" description="Disordered" evidence="2">
    <location>
        <begin position="175"/>
        <end position="195"/>
    </location>
</feature>
<keyword evidence="3" id="KW-0812">Transmembrane</keyword>
<accession>A0A1W6MNH9</accession>
<keyword evidence="3" id="KW-1133">Transmembrane helix</keyword>
<reference evidence="5 6" key="1">
    <citation type="submission" date="2016-11" db="EMBL/GenBank/DDBJ databases">
        <title>Trade-off between light-utilization and light-protection in marine flavobacteria.</title>
        <authorList>
            <person name="Kumagai Y."/>
        </authorList>
    </citation>
    <scope>NUCLEOTIDE SEQUENCE [LARGE SCALE GENOMIC DNA]</scope>
    <source>
        <strain evidence="5 6">JCM 13191</strain>
    </source>
</reference>
<dbReference type="STRING" id="331648.BST97_14150"/>
<evidence type="ECO:0000256" key="2">
    <source>
        <dbReference type="SAM" id="MobiDB-lite"/>
    </source>
</evidence>
<dbReference type="RefSeq" id="WP_085767841.1">
    <property type="nucleotide sequence ID" value="NZ_CP019344.1"/>
</dbReference>